<keyword evidence="3" id="KW-0862">Zinc</keyword>
<evidence type="ECO:0000256" key="1">
    <source>
        <dbReference type="ARBA" id="ARBA00008853"/>
    </source>
</evidence>
<dbReference type="Pfam" id="PF08450">
    <property type="entry name" value="SGL"/>
    <property type="match status" value="1"/>
</dbReference>
<dbReference type="InterPro" id="IPR011042">
    <property type="entry name" value="6-blade_b-propeller_TolB-like"/>
</dbReference>
<feature type="binding site" evidence="3">
    <location>
        <position position="205"/>
    </location>
    <ligand>
        <name>a divalent metal cation</name>
        <dbReference type="ChEBI" id="CHEBI:60240"/>
    </ligand>
</feature>
<dbReference type="PANTHER" id="PTHR10907">
    <property type="entry name" value="REGUCALCIN"/>
    <property type="match status" value="1"/>
</dbReference>
<feature type="domain" description="SMP-30/Gluconolactonase/LRE-like region" evidence="4">
    <location>
        <begin position="17"/>
        <end position="264"/>
    </location>
</feature>
<dbReference type="Gene3D" id="2.120.10.30">
    <property type="entry name" value="TolB, C-terminal domain"/>
    <property type="match status" value="1"/>
</dbReference>
<accession>A0A5J5K5X4</accession>
<feature type="active site" description="Proton donor/acceptor" evidence="2">
    <location>
        <position position="205"/>
    </location>
</feature>
<feature type="binding site" evidence="3">
    <location>
        <position position="19"/>
    </location>
    <ligand>
        <name>a divalent metal cation</name>
        <dbReference type="ChEBI" id="CHEBI:60240"/>
    </ligand>
</feature>
<feature type="binding site" evidence="3">
    <location>
        <position position="153"/>
    </location>
    <ligand>
        <name>a divalent metal cation</name>
        <dbReference type="ChEBI" id="CHEBI:60240"/>
    </ligand>
</feature>
<dbReference type="PRINTS" id="PR01790">
    <property type="entry name" value="SMP30FAMILY"/>
</dbReference>
<dbReference type="InterPro" id="IPR005511">
    <property type="entry name" value="SMP-30"/>
</dbReference>
<comment type="cofactor">
    <cofactor evidence="3">
        <name>Zn(2+)</name>
        <dbReference type="ChEBI" id="CHEBI:29105"/>
    </cofactor>
    <text evidence="3">Binds 1 divalent metal cation per subunit.</text>
</comment>
<dbReference type="InterPro" id="IPR013658">
    <property type="entry name" value="SGL"/>
</dbReference>
<dbReference type="GO" id="GO:0005509">
    <property type="term" value="F:calcium ion binding"/>
    <property type="evidence" value="ECO:0007669"/>
    <property type="project" value="TreeGrafter"/>
</dbReference>
<feature type="binding site" evidence="3">
    <location>
        <position position="106"/>
    </location>
    <ligand>
        <name>substrate</name>
    </ligand>
</feature>
<evidence type="ECO:0000313" key="5">
    <source>
        <dbReference type="EMBL" id="KAA9378526.1"/>
    </source>
</evidence>
<organism evidence="5 6">
    <name type="scientific">Microbispora cellulosiformans</name>
    <dbReference type="NCBI Taxonomy" id="2614688"/>
    <lineage>
        <taxon>Bacteria</taxon>
        <taxon>Bacillati</taxon>
        <taxon>Actinomycetota</taxon>
        <taxon>Actinomycetes</taxon>
        <taxon>Streptosporangiales</taxon>
        <taxon>Streptosporangiaceae</taxon>
        <taxon>Microbispora</taxon>
    </lineage>
</organism>
<proteinExistence type="inferred from homology"/>
<dbReference type="SUPFAM" id="SSF63829">
    <property type="entry name" value="Calcium-dependent phosphotriesterase"/>
    <property type="match status" value="1"/>
</dbReference>
<evidence type="ECO:0000256" key="3">
    <source>
        <dbReference type="PIRSR" id="PIRSR605511-2"/>
    </source>
</evidence>
<keyword evidence="3" id="KW-0479">Metal-binding</keyword>
<comment type="similarity">
    <text evidence="1">Belongs to the SMP-30/CGR1 family.</text>
</comment>
<protein>
    <submittedName>
        <fullName evidence="5">SMP-30/gluconolactonase/LRE family protein</fullName>
    </submittedName>
</protein>
<sequence>MTMRCTATQAGRDVYALGEGPVWDPARERLLWVDIDAGAVHEGRLDPATGMIEAATLHTFEGTVGAVAVSAEGDLVVAEQAVLTGVSPTGRRTELARVLPPGVRSRLNDGAVDPAGRFLVGSMALDDRKGREVLARLDGTALVHLDEDLTLSNGLAWSPSGDRLYSVDSASRVVWARDYDPATGRTGPRQEIFSLDDEPPGTLPDGMCADAEGNLWIAVFGGGRVECRDPAGRLLAVVEVGAPKPTCPAFAGPDLDLLVITTATENMSPQELAEHPGSGHLFTARVGVRGVPAPYWAPPAAPSVS</sequence>
<dbReference type="Proteomes" id="UP000327011">
    <property type="component" value="Unassembled WGS sequence"/>
</dbReference>
<dbReference type="PANTHER" id="PTHR10907:SF47">
    <property type="entry name" value="REGUCALCIN"/>
    <property type="match status" value="1"/>
</dbReference>
<reference evidence="5 6" key="1">
    <citation type="submission" date="2019-09" db="EMBL/GenBank/DDBJ databases">
        <title>Screening of Novel Bioactive Compounds from Soil-Associated.</title>
        <authorList>
            <person name="Gong X."/>
        </authorList>
    </citation>
    <scope>NUCLEOTIDE SEQUENCE [LARGE SCALE GENOMIC DNA]</scope>
    <source>
        <strain evidence="5 6">Gxj-6</strain>
    </source>
</reference>
<feature type="binding site" evidence="3">
    <location>
        <position position="108"/>
    </location>
    <ligand>
        <name>substrate</name>
    </ligand>
</feature>
<dbReference type="AlphaFoldDB" id="A0A5J5K5X4"/>
<dbReference type="EMBL" id="VYTZ01000005">
    <property type="protein sequence ID" value="KAA9378526.1"/>
    <property type="molecule type" value="Genomic_DNA"/>
</dbReference>
<gene>
    <name evidence="5" type="ORF">F5972_16970</name>
</gene>
<dbReference type="GO" id="GO:0004341">
    <property type="term" value="F:gluconolactonase activity"/>
    <property type="evidence" value="ECO:0007669"/>
    <property type="project" value="TreeGrafter"/>
</dbReference>
<dbReference type="GO" id="GO:0019853">
    <property type="term" value="P:L-ascorbic acid biosynthetic process"/>
    <property type="evidence" value="ECO:0007669"/>
    <property type="project" value="TreeGrafter"/>
</dbReference>
<evidence type="ECO:0000313" key="6">
    <source>
        <dbReference type="Proteomes" id="UP000327011"/>
    </source>
</evidence>
<evidence type="ECO:0000256" key="2">
    <source>
        <dbReference type="PIRSR" id="PIRSR605511-1"/>
    </source>
</evidence>
<comment type="caution">
    <text evidence="5">The sequence shown here is derived from an EMBL/GenBank/DDBJ whole genome shotgun (WGS) entry which is preliminary data.</text>
</comment>
<dbReference type="RefSeq" id="WP_150934431.1">
    <property type="nucleotide sequence ID" value="NZ_VYTZ01000005.1"/>
</dbReference>
<keyword evidence="6" id="KW-1185">Reference proteome</keyword>
<name>A0A5J5K5X4_9ACTN</name>
<evidence type="ECO:0000259" key="4">
    <source>
        <dbReference type="Pfam" id="PF08450"/>
    </source>
</evidence>
<feature type="binding site" evidence="3">
    <location>
        <position position="126"/>
    </location>
    <ligand>
        <name>substrate</name>
    </ligand>
</feature>